<reference evidence="1 2" key="1">
    <citation type="submission" date="2018-06" db="EMBL/GenBank/DDBJ databases">
        <authorList>
            <consortium name="Pathogen Informatics"/>
            <person name="Doyle S."/>
        </authorList>
    </citation>
    <scope>NUCLEOTIDE SEQUENCE [LARGE SCALE GENOMIC DNA]</scope>
    <source>
        <strain evidence="1 2">NCTC10638</strain>
    </source>
</reference>
<organism evidence="1 2">
    <name type="scientific">Mannheimia haemolytica</name>
    <name type="common">Pasteurella haemolytica</name>
    <dbReference type="NCBI Taxonomy" id="75985"/>
    <lineage>
        <taxon>Bacteria</taxon>
        <taxon>Pseudomonadati</taxon>
        <taxon>Pseudomonadota</taxon>
        <taxon>Gammaproteobacteria</taxon>
        <taxon>Pasteurellales</taxon>
        <taxon>Pasteurellaceae</taxon>
        <taxon>Mannheimia</taxon>
    </lineage>
</organism>
<gene>
    <name evidence="1" type="ORF">NCTC10638_00497</name>
</gene>
<dbReference type="EMBL" id="UGPN01000002">
    <property type="protein sequence ID" value="STY59342.1"/>
    <property type="molecule type" value="Genomic_DNA"/>
</dbReference>
<dbReference type="Proteomes" id="UP000254802">
    <property type="component" value="Unassembled WGS sequence"/>
</dbReference>
<evidence type="ECO:0000313" key="2">
    <source>
        <dbReference type="Proteomes" id="UP000254802"/>
    </source>
</evidence>
<evidence type="ECO:0000313" key="1">
    <source>
        <dbReference type="EMBL" id="STY59342.1"/>
    </source>
</evidence>
<accession>A0A378MSX0</accession>
<sequence length="54" mass="6135">MLKPAYIYLVIPDLVAMREPEVVGVSPLKLNILQKHLLTPQKLQEQKPLNTKAN</sequence>
<dbReference type="AlphaFoldDB" id="A0A378MSX0"/>
<name>A0A378MSX0_MANHA</name>
<proteinExistence type="predicted"/>
<protein>
    <submittedName>
        <fullName evidence="1">Uncharacterized protein</fullName>
    </submittedName>
</protein>